<evidence type="ECO:0000256" key="3">
    <source>
        <dbReference type="ARBA" id="ARBA00022558"/>
    </source>
</evidence>
<accession>A0A2J4YNV7</accession>
<dbReference type="InterPro" id="IPR016147">
    <property type="entry name" value="Pili_assmbl_chaperone_N"/>
</dbReference>
<feature type="signal peptide" evidence="8">
    <location>
        <begin position="1"/>
        <end position="25"/>
    </location>
</feature>
<reference evidence="10 11" key="2">
    <citation type="submission" date="2018-01" db="EMBL/GenBank/DDBJ databases">
        <title>Genomic study of Klebsiella pneumoniae.</title>
        <authorList>
            <person name="Yang Y."/>
            <person name="Bicalho R."/>
        </authorList>
    </citation>
    <scope>NUCLEOTIDE SEQUENCE [LARGE SCALE GENOMIC DNA]</scope>
    <source>
        <strain evidence="10 11">A2</strain>
    </source>
</reference>
<reference evidence="10 11" key="1">
    <citation type="submission" date="2017-11" db="EMBL/GenBank/DDBJ databases">
        <authorList>
            <person name="Han C.G."/>
        </authorList>
    </citation>
    <scope>NUCLEOTIDE SEQUENCE [LARGE SCALE GENOMIC DNA]</scope>
    <source>
        <strain evidence="10 11">A2</strain>
    </source>
</reference>
<evidence type="ECO:0000313" key="10">
    <source>
        <dbReference type="EMBL" id="PLM52441.1"/>
    </source>
</evidence>
<dbReference type="GO" id="GO:0030288">
    <property type="term" value="C:outer membrane-bounded periplasmic space"/>
    <property type="evidence" value="ECO:0007669"/>
    <property type="project" value="InterPro"/>
</dbReference>
<evidence type="ECO:0000256" key="7">
    <source>
        <dbReference type="RuleBase" id="RU003918"/>
    </source>
</evidence>
<evidence type="ECO:0000259" key="9">
    <source>
        <dbReference type="Pfam" id="PF00345"/>
    </source>
</evidence>
<evidence type="ECO:0000256" key="8">
    <source>
        <dbReference type="SAM" id="SignalP"/>
    </source>
</evidence>
<proteinExistence type="inferred from homology"/>
<dbReference type="GO" id="GO:0071555">
    <property type="term" value="P:cell wall organization"/>
    <property type="evidence" value="ECO:0007669"/>
    <property type="project" value="InterPro"/>
</dbReference>
<dbReference type="PANTHER" id="PTHR30251:SF5">
    <property type="entry name" value="FIMBRIAL CHAPARONE PROTEIN"/>
    <property type="match status" value="1"/>
</dbReference>
<feature type="non-terminal residue" evidence="10">
    <location>
        <position position="151"/>
    </location>
</feature>
<dbReference type="PRINTS" id="PR00969">
    <property type="entry name" value="CHAPERONPILI"/>
</dbReference>
<dbReference type="EMBL" id="PIET01001130">
    <property type="protein sequence ID" value="PLM52441.1"/>
    <property type="molecule type" value="Genomic_DNA"/>
</dbReference>
<dbReference type="Gene3D" id="2.60.40.10">
    <property type="entry name" value="Immunoglobulins"/>
    <property type="match status" value="1"/>
</dbReference>
<dbReference type="InterPro" id="IPR008962">
    <property type="entry name" value="PapD-like_sf"/>
</dbReference>
<dbReference type="PANTHER" id="PTHR30251">
    <property type="entry name" value="PILUS ASSEMBLY CHAPERONE"/>
    <property type="match status" value="1"/>
</dbReference>
<comment type="similarity">
    <text evidence="2 7">Belongs to the periplasmic pilus chaperone family.</text>
</comment>
<dbReference type="InterPro" id="IPR018046">
    <property type="entry name" value="Pili_assmbl_chaperone_CS"/>
</dbReference>
<evidence type="ECO:0000313" key="11">
    <source>
        <dbReference type="Proteomes" id="UP000234661"/>
    </source>
</evidence>
<evidence type="ECO:0000256" key="5">
    <source>
        <dbReference type="ARBA" id="ARBA00022764"/>
    </source>
</evidence>
<name>A0A2J4YNV7_9ENTR</name>
<dbReference type="SUPFAM" id="SSF49354">
    <property type="entry name" value="PapD-like"/>
    <property type="match status" value="1"/>
</dbReference>
<dbReference type="InterPro" id="IPR050643">
    <property type="entry name" value="Periplasmic_pilus_chap"/>
</dbReference>
<protein>
    <submittedName>
        <fullName evidence="10">Molecular chaperone</fullName>
    </submittedName>
</protein>
<evidence type="ECO:0000256" key="2">
    <source>
        <dbReference type="ARBA" id="ARBA00007399"/>
    </source>
</evidence>
<keyword evidence="3" id="KW-1029">Fimbrium biogenesis</keyword>
<dbReference type="AlphaFoldDB" id="A0A2J4YNV7"/>
<comment type="subcellular location">
    <subcellularLocation>
        <location evidence="1 7">Periplasm</location>
    </subcellularLocation>
</comment>
<sequence>MKSKKIAMTIVLASLAAGLVNEAGAAIALDRTRAIFPGSEKSISLSITNDSTSMPYLAQGWIEDEHGKKISGPLVVVPPLQRLEAKGKSMMRINAMPDAAMLPQDRESIFYFNVREVPPKSERPNVMQLALHTKIKLFYRPKAILPEKYSR</sequence>
<evidence type="ECO:0000256" key="6">
    <source>
        <dbReference type="ARBA" id="ARBA00023186"/>
    </source>
</evidence>
<comment type="caution">
    <text evidence="10">The sequence shown here is derived from an EMBL/GenBank/DDBJ whole genome shotgun (WGS) entry which is preliminary data.</text>
</comment>
<gene>
    <name evidence="10" type="ORF">CWM85_26950</name>
</gene>
<dbReference type="InterPro" id="IPR013783">
    <property type="entry name" value="Ig-like_fold"/>
</dbReference>
<dbReference type="Pfam" id="PF00345">
    <property type="entry name" value="PapD_N"/>
    <property type="match status" value="1"/>
</dbReference>
<keyword evidence="4 8" id="KW-0732">Signal</keyword>
<dbReference type="InterPro" id="IPR001829">
    <property type="entry name" value="Pili_assmbl_chaperone_bac"/>
</dbReference>
<dbReference type="FunFam" id="2.60.40.10:FF:000458">
    <property type="entry name" value="Molecular chaperone FimC"/>
    <property type="match status" value="1"/>
</dbReference>
<keyword evidence="6 7" id="KW-0143">Chaperone</keyword>
<feature type="chain" id="PRO_5014326992" evidence="8">
    <location>
        <begin position="26"/>
        <end position="151"/>
    </location>
</feature>
<dbReference type="Proteomes" id="UP000234661">
    <property type="component" value="Unassembled WGS sequence"/>
</dbReference>
<dbReference type="PROSITE" id="PS00635">
    <property type="entry name" value="PILI_CHAPERONE"/>
    <property type="match status" value="1"/>
</dbReference>
<evidence type="ECO:0000256" key="4">
    <source>
        <dbReference type="ARBA" id="ARBA00022729"/>
    </source>
</evidence>
<organism evidence="10 11">
    <name type="scientific">Klebsiella michiganensis</name>
    <dbReference type="NCBI Taxonomy" id="1134687"/>
    <lineage>
        <taxon>Bacteria</taxon>
        <taxon>Pseudomonadati</taxon>
        <taxon>Pseudomonadota</taxon>
        <taxon>Gammaproteobacteria</taxon>
        <taxon>Enterobacterales</taxon>
        <taxon>Enterobacteriaceae</taxon>
        <taxon>Klebsiella/Raoultella group</taxon>
        <taxon>Klebsiella</taxon>
    </lineage>
</organism>
<evidence type="ECO:0000256" key="1">
    <source>
        <dbReference type="ARBA" id="ARBA00004418"/>
    </source>
</evidence>
<keyword evidence="5" id="KW-0574">Periplasm</keyword>
<feature type="domain" description="Pili assembly chaperone N-terminal" evidence="9">
    <location>
        <begin position="27"/>
        <end position="144"/>
    </location>
</feature>